<feature type="domain" description="Nucleolar 27S pre-rRNA processing Urb2/Npa2 C-terminal" evidence="2">
    <location>
        <begin position="1227"/>
        <end position="1429"/>
    </location>
</feature>
<protein>
    <submittedName>
        <fullName evidence="3">Urb2 domain-containing protein</fullName>
    </submittedName>
</protein>
<name>A0A182WEU4_9DIPT</name>
<dbReference type="VEuPathDB" id="VectorBase:AMIN008890"/>
<dbReference type="Proteomes" id="UP000075920">
    <property type="component" value="Unassembled WGS sequence"/>
</dbReference>
<proteinExistence type="predicted"/>
<organism evidence="3 4">
    <name type="scientific">Anopheles minimus</name>
    <dbReference type="NCBI Taxonomy" id="112268"/>
    <lineage>
        <taxon>Eukaryota</taxon>
        <taxon>Metazoa</taxon>
        <taxon>Ecdysozoa</taxon>
        <taxon>Arthropoda</taxon>
        <taxon>Hexapoda</taxon>
        <taxon>Insecta</taxon>
        <taxon>Pterygota</taxon>
        <taxon>Neoptera</taxon>
        <taxon>Endopterygota</taxon>
        <taxon>Diptera</taxon>
        <taxon>Nematocera</taxon>
        <taxon>Culicoidea</taxon>
        <taxon>Culicidae</taxon>
        <taxon>Anophelinae</taxon>
        <taxon>Anopheles</taxon>
    </lineage>
</organism>
<reference evidence="4" key="1">
    <citation type="submission" date="2013-03" db="EMBL/GenBank/DDBJ databases">
        <title>The Genome Sequence of Anopheles minimus MINIMUS1.</title>
        <authorList>
            <consortium name="The Broad Institute Genomics Platform"/>
            <person name="Neafsey D.E."/>
            <person name="Walton C."/>
            <person name="Walker B."/>
            <person name="Young S.K."/>
            <person name="Zeng Q."/>
            <person name="Gargeya S."/>
            <person name="Fitzgerald M."/>
            <person name="Haas B."/>
            <person name="Abouelleil A."/>
            <person name="Allen A.W."/>
            <person name="Alvarado L."/>
            <person name="Arachchi H.M."/>
            <person name="Berlin A.M."/>
            <person name="Chapman S.B."/>
            <person name="Gainer-Dewar J."/>
            <person name="Goldberg J."/>
            <person name="Griggs A."/>
            <person name="Gujja S."/>
            <person name="Hansen M."/>
            <person name="Howarth C."/>
            <person name="Imamovic A."/>
            <person name="Ireland A."/>
            <person name="Larimer J."/>
            <person name="McCowan C."/>
            <person name="Murphy C."/>
            <person name="Pearson M."/>
            <person name="Poon T.W."/>
            <person name="Priest M."/>
            <person name="Roberts A."/>
            <person name="Saif S."/>
            <person name="Shea T."/>
            <person name="Sisk P."/>
            <person name="Sykes S."/>
            <person name="Wortman J."/>
            <person name="Nusbaum C."/>
            <person name="Birren B."/>
        </authorList>
    </citation>
    <scope>NUCLEOTIDE SEQUENCE [LARGE SCALE GENOMIC DNA]</scope>
    <source>
        <strain evidence="4">MINIMUS1</strain>
    </source>
</reference>
<reference evidence="3" key="2">
    <citation type="submission" date="2020-05" db="UniProtKB">
        <authorList>
            <consortium name="EnsemblMetazoa"/>
        </authorList>
    </citation>
    <scope>IDENTIFICATION</scope>
    <source>
        <strain evidence="3">MINIMUS1</strain>
    </source>
</reference>
<evidence type="ECO:0000313" key="3">
    <source>
        <dbReference type="EnsemblMetazoa" id="AMIN008890-PA"/>
    </source>
</evidence>
<feature type="region of interest" description="Disordered" evidence="1">
    <location>
        <begin position="443"/>
        <end position="466"/>
    </location>
</feature>
<dbReference type="STRING" id="112268.A0A182WEU4"/>
<dbReference type="Pfam" id="PF10441">
    <property type="entry name" value="Urb2"/>
    <property type="match status" value="1"/>
</dbReference>
<evidence type="ECO:0000259" key="2">
    <source>
        <dbReference type="Pfam" id="PF10441"/>
    </source>
</evidence>
<sequence>MDIKRRILDHLSDAERGFAGNIAYGIKLWKSPSFYYMSKYDITFDYFLENVEPFFDELKNLDEAEFNERWQIINNFLLLPCPSNALPAIVMKRLEQTLLQLNQQAPGRRELLLESFLIVAFDVKYKNFYKFDFHAYGGVLRAVLEYYKKCLNEPRPKEEEEKIVDRILDDIKIYLKSFASQDKWKKTFDSFVSPLSEVVLLLEKRGIARRNVLLDFFQQVYFTDENVTTFNRLTEDHKQQAFMGSFDMQQYPLHVIALLMEGFLRAYRDLKLEVLLFLKFYLQNVFVPESRSIVPDTHQMFAITKYVFTLLKKYFIIVDQQLMVDFNFIEILATKLKEQLDVCSASEPMMRDFLDLICTINHYNPLILEQSIVDIILKAMFMRKDPATQHSFQRMLISTVNMFVKLNKSENLCDELFMKLSDYLEETDLDDTIKELRKKHSGKRKVDDGLSGTPSKKTKLDDGSAQPADFVSASRVFWDVLLSQPEASNETGRIQHRAQFHNFWPGITFAWPDADGQLGEAMKEYTKQLLTKRSLSYWKKFMLMLNDLLELPAQTVGTIFQMELALCWMCYFFAGNTLIEHSNLFWSRLVASIKEFDQILGTIGRRILAGKDQEVTTLYGAFLNVVYYYGNYRLMVLYYRPDSIEESNYSNLRSFLNDSEWDKLERGVPEKEIPLLNRVLMQKLQIFSFVEQKHSIDESQGENTTNREDKQRIIAKILNDKTGDNVRPVLLDRSTNVWFMGLLDKKQQRIVVDRLLDRAFCPLEEIQYILQEVSSNHDLLEVFLLKVYKRVAELLSRSDNVPKLGDLPYDELLEQDETDIVPKLKQFLEQKVNNGTENTIALKSSIVSGLEHLLNVLDEIRLDSYDQRKKSILVATHLLLLANLNACSSEKIVERFKNQLIRFILLGTTTNMSKFITVETLFQLFGLSPVVIILLQQLLEHLTEEKNEELKSILTNFSYENDVHFELLLLIYNLERRIKYRDRKSTIPLEERKAYLDDIVAAVDGYLLQKDAKKLRKKEMTAFNHALKGCLTSIRHKAERQEELTEQLQEHFLSYIKQAMKVFTYNSDMLLTRCLIHKEYLKLDAIITGAIEEKCWNTFLSLMQEQTAVKEGHEHGMALDEENPAVSKTDEQMRRIETIITALVGHLSEEQYMEKLNLLNRVDFTADSSLKITMAVFNILSKKGLTTTVSKETCKVFVRSFAAVVARDVMGLCVLNQHQRNQDLVETILECFATIIANQKLALFPALLDYVLQFLSAINISKQASVQPGEETAFFRLHRLMGNVMYWLLQARPNYVVSRLPSYMHAYEGLLTALICFKGDVGVGKGLNSFEILTISDLLLPLQRIVNIACKKLEKQLYILAPYVLGKILNTIVQCKRATTEHNRIANNVYNVCFSLMAIYDSHAPAYLLRTMDESCRILFSNIKKRYERRNEVIGYKARCKST</sequence>
<accession>A0A182WEU4</accession>
<evidence type="ECO:0000313" key="4">
    <source>
        <dbReference type="Proteomes" id="UP000075920"/>
    </source>
</evidence>
<dbReference type="EnsemblMetazoa" id="AMIN008890-RA">
    <property type="protein sequence ID" value="AMIN008890-PA"/>
    <property type="gene ID" value="AMIN008890"/>
</dbReference>
<dbReference type="InterPro" id="IPR018849">
    <property type="entry name" value="Urb2/Npa2_C"/>
</dbReference>
<evidence type="ECO:0000256" key="1">
    <source>
        <dbReference type="SAM" id="MobiDB-lite"/>
    </source>
</evidence>
<keyword evidence="4" id="KW-1185">Reference proteome</keyword>